<feature type="compositionally biased region" description="Acidic residues" evidence="2">
    <location>
        <begin position="125"/>
        <end position="137"/>
    </location>
</feature>
<gene>
    <name evidence="3" type="ORF">WH47_04677</name>
</gene>
<feature type="compositionally biased region" description="Low complexity" evidence="2">
    <location>
        <begin position="455"/>
        <end position="467"/>
    </location>
</feature>
<evidence type="ECO:0000313" key="3">
    <source>
        <dbReference type="EMBL" id="KOC65087.1"/>
    </source>
</evidence>
<feature type="compositionally biased region" description="Basic and acidic residues" evidence="2">
    <location>
        <begin position="204"/>
        <end position="226"/>
    </location>
</feature>
<name>A0A0L7R2I2_9HYME</name>
<sequence>MYVVCYGLRLLCPHTERNIGSGWWTGRDVHRMRVIRRTPTSPIGLEPSTHVVTTPFSEGWKGLVVVRTVCIVMSDIPRAVKIYPCQNDIKKLRRENEQLRREIWSLRDEYDKLEEILKRQKSGGESEEYEDRSDEDDGLRSDYSYEEDEELDQGDQESTKEPSKSEQLENAENQKISTEKMTSSSLHRLHVDFDDLSVVDEEEEPRRDKDKREVPSEDVQQSRENKSPLTILKSTRQLHENIPFYPATYQTPTSLTSPTYYTECPFKFPSTMNLMIPSEASGMVATPDSIGDQILHAPPAGWQTDILMPQKQPTTFGVSDVNGSSGMQNYGRIHQDQMKLQSLESMTTGLSTFPSFLPRRNIGLKLSTNPFNATGFGNVHLNAEKAVVENGWSAHGDSLNLRGAKEQSASDVAEKETEESPALSGTEKPKHFFAPLPSKLKKPAEEPSPTISHFGTGNSSSSGKTGSTVISRNQYMTQKGSADVYVNGAIPCKDSFHIGTTEQQRTYLSTDNLVIAGDKCTPGNQLTKSMSCQDLHRESQTASISHADGRQQMMTKSDNTLDNISDTKPYKSHLTVTLRKPRVKQAVSPDTPEIPKLPSIDYRLFKNPFLRTFDPPSSYMDQNNVTRPLSVQVNDDNLCYYSSQPEVSGFNRGASFGDRYRPTQSDQNRLLIPSTQLTNGKLTSPTSKHQIQVTSFERPSPHTLIGPPSQYDLSTLRRLNSNPYVQTPNLYQNMPFLPRGGLYPQRGMMYYENLALKVPAQTQTSIDGDSHLEEEHVLEETALGTPSGQRRRKMSKKEKGSVKEPKLLPSPANQRKLKKQISLTSSEIAEPSGKLIRKKPRRLSITTTTTSEGQEDKNESRSSSSGQDSPKKDQMRRVSLYFNTKKRPSLTSVKTSRSNSFDIGREKDAMVMNCERERTNSASSREIGSIKARKASTSSEKVPWCACWGNGCI</sequence>
<feature type="compositionally biased region" description="Polar residues" evidence="2">
    <location>
        <begin position="168"/>
        <end position="186"/>
    </location>
</feature>
<protein>
    <submittedName>
        <fullName evidence="3">Uncharacterized protein</fullName>
    </submittedName>
</protein>
<feature type="region of interest" description="Disordered" evidence="2">
    <location>
        <begin position="119"/>
        <end position="232"/>
    </location>
</feature>
<feature type="region of interest" description="Disordered" evidence="2">
    <location>
        <begin position="403"/>
        <end position="467"/>
    </location>
</feature>
<keyword evidence="4" id="KW-1185">Reference proteome</keyword>
<feature type="compositionally biased region" description="Acidic residues" evidence="2">
    <location>
        <begin position="144"/>
        <end position="155"/>
    </location>
</feature>
<keyword evidence="1" id="KW-0175">Coiled coil</keyword>
<dbReference type="Proteomes" id="UP000053825">
    <property type="component" value="Unassembled WGS sequence"/>
</dbReference>
<accession>A0A0L7R2I2</accession>
<dbReference type="OrthoDB" id="6363430at2759"/>
<feature type="compositionally biased region" description="Polar residues" evidence="2">
    <location>
        <begin position="552"/>
        <end position="566"/>
    </location>
</feature>
<dbReference type="EMBL" id="KQ414666">
    <property type="protein sequence ID" value="KOC65087.1"/>
    <property type="molecule type" value="Genomic_DNA"/>
</dbReference>
<evidence type="ECO:0000256" key="2">
    <source>
        <dbReference type="SAM" id="MobiDB-lite"/>
    </source>
</evidence>
<evidence type="ECO:0000313" key="4">
    <source>
        <dbReference type="Proteomes" id="UP000053825"/>
    </source>
</evidence>
<feature type="coiled-coil region" evidence="1">
    <location>
        <begin position="89"/>
        <end position="116"/>
    </location>
</feature>
<feature type="compositionally biased region" description="Basic and acidic residues" evidence="2">
    <location>
        <begin position="797"/>
        <end position="806"/>
    </location>
</feature>
<dbReference type="AlphaFoldDB" id="A0A0L7R2I2"/>
<evidence type="ECO:0000256" key="1">
    <source>
        <dbReference type="SAM" id="Coils"/>
    </source>
</evidence>
<reference evidence="3 4" key="1">
    <citation type="submission" date="2015-07" db="EMBL/GenBank/DDBJ databases">
        <title>The genome of Habropoda laboriosa.</title>
        <authorList>
            <person name="Pan H."/>
            <person name="Kapheim K."/>
        </authorList>
    </citation>
    <scope>NUCLEOTIDE SEQUENCE [LARGE SCALE GENOMIC DNA]</scope>
    <source>
        <strain evidence="3">0110345459</strain>
    </source>
</reference>
<organism evidence="3 4">
    <name type="scientific">Habropoda laboriosa</name>
    <dbReference type="NCBI Taxonomy" id="597456"/>
    <lineage>
        <taxon>Eukaryota</taxon>
        <taxon>Metazoa</taxon>
        <taxon>Ecdysozoa</taxon>
        <taxon>Arthropoda</taxon>
        <taxon>Hexapoda</taxon>
        <taxon>Insecta</taxon>
        <taxon>Pterygota</taxon>
        <taxon>Neoptera</taxon>
        <taxon>Endopterygota</taxon>
        <taxon>Hymenoptera</taxon>
        <taxon>Apocrita</taxon>
        <taxon>Aculeata</taxon>
        <taxon>Apoidea</taxon>
        <taxon>Anthophila</taxon>
        <taxon>Apidae</taxon>
        <taxon>Habropoda</taxon>
    </lineage>
</organism>
<feature type="compositionally biased region" description="Basic and acidic residues" evidence="2">
    <location>
        <begin position="157"/>
        <end position="167"/>
    </location>
</feature>
<proteinExistence type="predicted"/>
<feature type="region of interest" description="Disordered" evidence="2">
    <location>
        <begin position="778"/>
        <end position="877"/>
    </location>
</feature>
<feature type="compositionally biased region" description="Acidic residues" evidence="2">
    <location>
        <begin position="194"/>
        <end position="203"/>
    </location>
</feature>
<feature type="region of interest" description="Disordered" evidence="2">
    <location>
        <begin position="538"/>
        <end position="568"/>
    </location>
</feature>